<dbReference type="SUPFAM" id="SSF54373">
    <property type="entry name" value="FAD-linked reductases, C-terminal domain"/>
    <property type="match status" value="1"/>
</dbReference>
<keyword evidence="4" id="KW-0560">Oxidoreductase</keyword>
<dbReference type="InterPro" id="IPR050493">
    <property type="entry name" value="FAD-dep_Monooxygenase_BioMet"/>
</dbReference>
<dbReference type="GO" id="GO:0004497">
    <property type="term" value="F:monooxygenase activity"/>
    <property type="evidence" value="ECO:0007669"/>
    <property type="project" value="UniProtKB-KW"/>
</dbReference>
<feature type="domain" description="FAD-binding" evidence="6">
    <location>
        <begin position="6"/>
        <end position="346"/>
    </location>
</feature>
<sequence length="388" mass="41068">MRTNDPVLVIGAGLGGLTAAIALARAGLSVEVHEAASELRETGAGLTLGRGAQHVFRDLGIQREVAAIACPAGALPFLHYQNARLLMGAPDRGDGRADDGVSDIVRHCYRADLQTVLIAAAERLGVAIQTGRRLIGLEQNAGKVIARFADGSSASGSVLVGADGVRSAVRALLFPGDEPRYTNHLAYRFLVPADQAEPFMALGRSAIFIGPKRTFNRYTMAGGKVVNCAGLVETDEVVGEGWSISASRDEVARAFAGWHPDVLGLIEQAGPIIKWGLYDRTPLPRWSVGRVTLLGDAAHAMLPFLGAGAAMAIEDGWALARALQLEPEVETALARYEAARRPRTELLHAMSKRQGEVTQAINPDTFVPSTAPLSNEAVMGFNPVEAGV</sequence>
<name>A0A5B8S804_9SPHN</name>
<evidence type="ECO:0000256" key="5">
    <source>
        <dbReference type="ARBA" id="ARBA00023033"/>
    </source>
</evidence>
<gene>
    <name evidence="7" type="ORF">FRF71_10820</name>
</gene>
<evidence type="ECO:0000256" key="2">
    <source>
        <dbReference type="ARBA" id="ARBA00022630"/>
    </source>
</evidence>
<dbReference type="Proteomes" id="UP000321172">
    <property type="component" value="Chromosome"/>
</dbReference>
<dbReference type="EMBL" id="CP042345">
    <property type="protein sequence ID" value="QEA16585.1"/>
    <property type="molecule type" value="Genomic_DNA"/>
</dbReference>
<comment type="cofactor">
    <cofactor evidence="1">
        <name>FAD</name>
        <dbReference type="ChEBI" id="CHEBI:57692"/>
    </cofactor>
</comment>
<dbReference type="RefSeq" id="WP_147090664.1">
    <property type="nucleotide sequence ID" value="NZ_BAABJD010000005.1"/>
</dbReference>
<dbReference type="InterPro" id="IPR002938">
    <property type="entry name" value="FAD-bd"/>
</dbReference>
<dbReference type="KEGG" id="ngf:FRF71_10820"/>
<evidence type="ECO:0000259" key="6">
    <source>
        <dbReference type="Pfam" id="PF01494"/>
    </source>
</evidence>
<keyword evidence="3" id="KW-0274">FAD</keyword>
<evidence type="ECO:0000256" key="4">
    <source>
        <dbReference type="ARBA" id="ARBA00023002"/>
    </source>
</evidence>
<organism evidence="7 8">
    <name type="scientific">Novosphingobium ginsenosidimutans</name>
    <dbReference type="NCBI Taxonomy" id="1176536"/>
    <lineage>
        <taxon>Bacteria</taxon>
        <taxon>Pseudomonadati</taxon>
        <taxon>Pseudomonadota</taxon>
        <taxon>Alphaproteobacteria</taxon>
        <taxon>Sphingomonadales</taxon>
        <taxon>Sphingomonadaceae</taxon>
        <taxon>Novosphingobium</taxon>
    </lineage>
</organism>
<evidence type="ECO:0000256" key="3">
    <source>
        <dbReference type="ARBA" id="ARBA00022827"/>
    </source>
</evidence>
<dbReference type="GO" id="GO:0071949">
    <property type="term" value="F:FAD binding"/>
    <property type="evidence" value="ECO:0007669"/>
    <property type="project" value="InterPro"/>
</dbReference>
<dbReference type="AlphaFoldDB" id="A0A5B8S804"/>
<evidence type="ECO:0000313" key="8">
    <source>
        <dbReference type="Proteomes" id="UP000321172"/>
    </source>
</evidence>
<dbReference type="PANTHER" id="PTHR13789">
    <property type="entry name" value="MONOOXYGENASE"/>
    <property type="match status" value="1"/>
</dbReference>
<dbReference type="OrthoDB" id="4230779at2"/>
<evidence type="ECO:0000313" key="7">
    <source>
        <dbReference type="EMBL" id="QEA16585.1"/>
    </source>
</evidence>
<dbReference type="Pfam" id="PF01494">
    <property type="entry name" value="FAD_binding_3"/>
    <property type="match status" value="1"/>
</dbReference>
<keyword evidence="5" id="KW-0503">Monooxygenase</keyword>
<accession>A0A5B8S804</accession>
<protein>
    <submittedName>
        <fullName evidence="7">FAD-binding protein</fullName>
    </submittedName>
</protein>
<reference evidence="7 8" key="1">
    <citation type="journal article" date="2013" name="J. Microbiol. Biotechnol.">
        <title>Novosphingobium ginsenosidimutans sp. nov., with the ability to convert ginsenoside.</title>
        <authorList>
            <person name="Kim J.K."/>
            <person name="He D."/>
            <person name="Liu Q.M."/>
            <person name="Park H.Y."/>
            <person name="Jung M.S."/>
            <person name="Yoon M.H."/>
            <person name="Kim S.C."/>
            <person name="Im W.T."/>
        </authorList>
    </citation>
    <scope>NUCLEOTIDE SEQUENCE [LARGE SCALE GENOMIC DNA]</scope>
    <source>
        <strain evidence="7 8">FW-6</strain>
    </source>
</reference>
<dbReference type="PRINTS" id="PR00420">
    <property type="entry name" value="RNGMNOXGNASE"/>
</dbReference>
<keyword evidence="8" id="KW-1185">Reference proteome</keyword>
<dbReference type="InterPro" id="IPR036188">
    <property type="entry name" value="FAD/NAD-bd_sf"/>
</dbReference>
<dbReference type="SUPFAM" id="SSF51905">
    <property type="entry name" value="FAD/NAD(P)-binding domain"/>
    <property type="match status" value="1"/>
</dbReference>
<evidence type="ECO:0000256" key="1">
    <source>
        <dbReference type="ARBA" id="ARBA00001974"/>
    </source>
</evidence>
<dbReference type="Gene3D" id="3.50.50.60">
    <property type="entry name" value="FAD/NAD(P)-binding domain"/>
    <property type="match status" value="1"/>
</dbReference>
<keyword evidence="2" id="KW-0285">Flavoprotein</keyword>
<dbReference type="PANTHER" id="PTHR13789:SF318">
    <property type="entry name" value="GERANYLGERANYL DIPHOSPHATE REDUCTASE"/>
    <property type="match status" value="1"/>
</dbReference>
<proteinExistence type="predicted"/>